<feature type="transmembrane region" description="Helical" evidence="12">
    <location>
        <begin position="20"/>
        <end position="38"/>
    </location>
</feature>
<keyword evidence="16" id="KW-1185">Reference proteome</keyword>
<evidence type="ECO:0000256" key="12">
    <source>
        <dbReference type="RuleBase" id="RU003832"/>
    </source>
</evidence>
<dbReference type="PANTHER" id="PTHR48438:SF1">
    <property type="entry name" value="ALPHA-(1,3)-FUCOSYLTRANSFERASE C-RELATED"/>
    <property type="match status" value="1"/>
</dbReference>
<dbReference type="InterPro" id="IPR001503">
    <property type="entry name" value="Glyco_trans_10"/>
</dbReference>
<name>A0A9X6NLM2_HYPEX</name>
<keyword evidence="5 12" id="KW-0808">Transferase</keyword>
<evidence type="ECO:0000256" key="1">
    <source>
        <dbReference type="ARBA" id="ARBA00004447"/>
    </source>
</evidence>
<keyword evidence="4 12" id="KW-0328">Glycosyltransferase</keyword>
<dbReference type="GO" id="GO:0032580">
    <property type="term" value="C:Golgi cisterna membrane"/>
    <property type="evidence" value="ECO:0007669"/>
    <property type="project" value="UniProtKB-SubCell"/>
</dbReference>
<comment type="caution">
    <text evidence="15">The sequence shown here is derived from an EMBL/GenBank/DDBJ whole genome shotgun (WGS) entry which is preliminary data.</text>
</comment>
<sequence length="477" mass="55487">MAEFEPLFSWAQAKLGGPSLSQTPSIMAMSVTFGLTYFRSSCRRLNFRLILVVIAAVYGTSTFLTLRSERSSSSSDVDAFNSSRSNLMKKALHHREETGLTRWYLTNATLRQSLTFRSDMPPCHVWPQQQPRNDRIEHQLMMRPLLKGPRKIKLIYSNVESRIRTRPPIGQRYFVKNKCPVSDCRITYDESKVKEADAVLLKDFVNPSLLDKTIYKRPPEQIWILTLLESPHYTADYTKLNGHINWTATFRQDSELVTPYEKFVLYDSNVRSLQQGTNYATLKRGKKKVAWFVSNCQTANNRMDYAKELAKYIDVDIFGSCGPNKCDKRTKKCQEILRRDYKFYLSFENSDCWWYITEKLWIPLQSDVVPIVMGAPRADYEAVAPHKSFIHVSDFASPRDLAMYLHRLDRSDQEYNSYFRWKGTGELIDTRFYCRLCALLHADNVPAKTYHDIQNWWAGPQVCSSQRRINPVVDNFA</sequence>
<feature type="domain" description="Fucosyltransferase N-terminal" evidence="14">
    <location>
        <begin position="173"/>
        <end position="260"/>
    </location>
</feature>
<evidence type="ECO:0000256" key="2">
    <source>
        <dbReference type="ARBA" id="ARBA00004922"/>
    </source>
</evidence>
<feature type="domain" description="Fucosyltransferase C-terminal" evidence="13">
    <location>
        <begin position="285"/>
        <end position="456"/>
    </location>
</feature>
<evidence type="ECO:0000256" key="11">
    <source>
        <dbReference type="ARBA" id="ARBA00023180"/>
    </source>
</evidence>
<dbReference type="PANTHER" id="PTHR48438">
    <property type="entry name" value="ALPHA-(1,3)-FUCOSYLTRANSFERASE C-RELATED"/>
    <property type="match status" value="1"/>
</dbReference>
<reference evidence="16" key="1">
    <citation type="submission" date="2017-01" db="EMBL/GenBank/DDBJ databases">
        <title>Comparative genomics of anhydrobiosis in the tardigrade Hypsibius dujardini.</title>
        <authorList>
            <person name="Yoshida Y."/>
            <person name="Koutsovoulos G."/>
            <person name="Laetsch D."/>
            <person name="Stevens L."/>
            <person name="Kumar S."/>
            <person name="Horikawa D."/>
            <person name="Ishino K."/>
            <person name="Komine S."/>
            <person name="Tomita M."/>
            <person name="Blaxter M."/>
            <person name="Arakawa K."/>
        </authorList>
    </citation>
    <scope>NUCLEOTIDE SEQUENCE [LARGE SCALE GENOMIC DNA]</scope>
    <source>
        <strain evidence="16">Z151</strain>
    </source>
</reference>
<organism evidence="15 16">
    <name type="scientific">Hypsibius exemplaris</name>
    <name type="common">Freshwater tardigrade</name>
    <dbReference type="NCBI Taxonomy" id="2072580"/>
    <lineage>
        <taxon>Eukaryota</taxon>
        <taxon>Metazoa</taxon>
        <taxon>Ecdysozoa</taxon>
        <taxon>Tardigrada</taxon>
        <taxon>Eutardigrada</taxon>
        <taxon>Parachela</taxon>
        <taxon>Hypsibioidea</taxon>
        <taxon>Hypsibiidae</taxon>
        <taxon>Hypsibius</taxon>
    </lineage>
</organism>
<evidence type="ECO:0000256" key="6">
    <source>
        <dbReference type="ARBA" id="ARBA00022692"/>
    </source>
</evidence>
<gene>
    <name evidence="15" type="ORF">BV898_19383</name>
</gene>
<comment type="pathway">
    <text evidence="2">Protein modification; protein glycosylation.</text>
</comment>
<evidence type="ECO:0000256" key="3">
    <source>
        <dbReference type="ARBA" id="ARBA00008919"/>
    </source>
</evidence>
<comment type="caution">
    <text evidence="12">Lacks conserved residue(s) required for the propagation of feature annotation.</text>
</comment>
<evidence type="ECO:0000313" key="15">
    <source>
        <dbReference type="EMBL" id="OWA54998.1"/>
    </source>
</evidence>
<evidence type="ECO:0000256" key="5">
    <source>
        <dbReference type="ARBA" id="ARBA00022679"/>
    </source>
</evidence>
<keyword evidence="9 12" id="KW-0333">Golgi apparatus</keyword>
<dbReference type="EMBL" id="MTYJ01000503">
    <property type="protein sequence ID" value="OWA54998.1"/>
    <property type="molecule type" value="Genomic_DNA"/>
</dbReference>
<evidence type="ECO:0000313" key="16">
    <source>
        <dbReference type="Proteomes" id="UP000192578"/>
    </source>
</evidence>
<keyword evidence="8 12" id="KW-1133">Transmembrane helix</keyword>
<dbReference type="GO" id="GO:0008417">
    <property type="term" value="F:fucosyltransferase activity"/>
    <property type="evidence" value="ECO:0007669"/>
    <property type="project" value="InterPro"/>
</dbReference>
<dbReference type="InterPro" id="IPR031481">
    <property type="entry name" value="Glyco_tran_10_N"/>
</dbReference>
<evidence type="ECO:0000256" key="8">
    <source>
        <dbReference type="ARBA" id="ARBA00022989"/>
    </source>
</evidence>
<keyword evidence="7" id="KW-0735">Signal-anchor</keyword>
<dbReference type="OrthoDB" id="427096at2759"/>
<evidence type="ECO:0000256" key="10">
    <source>
        <dbReference type="ARBA" id="ARBA00023136"/>
    </source>
</evidence>
<dbReference type="Pfam" id="PF17039">
    <property type="entry name" value="Glyco_tran_10_N"/>
    <property type="match status" value="1"/>
</dbReference>
<evidence type="ECO:0000259" key="13">
    <source>
        <dbReference type="Pfam" id="PF00852"/>
    </source>
</evidence>
<dbReference type="Proteomes" id="UP000192578">
    <property type="component" value="Unassembled WGS sequence"/>
</dbReference>
<feature type="transmembrane region" description="Helical" evidence="12">
    <location>
        <begin position="45"/>
        <end position="66"/>
    </location>
</feature>
<dbReference type="InterPro" id="IPR055270">
    <property type="entry name" value="Glyco_tran_10_C"/>
</dbReference>
<dbReference type="Pfam" id="PF00852">
    <property type="entry name" value="Glyco_transf_10"/>
    <property type="match status" value="1"/>
</dbReference>
<dbReference type="SUPFAM" id="SSF53756">
    <property type="entry name" value="UDP-Glycosyltransferase/glycogen phosphorylase"/>
    <property type="match status" value="1"/>
</dbReference>
<keyword evidence="10 12" id="KW-0472">Membrane</keyword>
<evidence type="ECO:0000256" key="7">
    <source>
        <dbReference type="ARBA" id="ARBA00022968"/>
    </source>
</evidence>
<accession>A0A9X6NLM2</accession>
<keyword evidence="11" id="KW-0325">Glycoprotein</keyword>
<dbReference type="AlphaFoldDB" id="A0A9X6NLM2"/>
<dbReference type="Gene3D" id="3.40.50.11660">
    <property type="entry name" value="Glycosyl transferase family 10, C-terminal domain"/>
    <property type="match status" value="1"/>
</dbReference>
<keyword evidence="6 12" id="KW-0812">Transmembrane</keyword>
<dbReference type="EC" id="2.4.1.-" evidence="12"/>
<comment type="similarity">
    <text evidence="3 12">Belongs to the glycosyltransferase 10 family.</text>
</comment>
<evidence type="ECO:0000259" key="14">
    <source>
        <dbReference type="Pfam" id="PF17039"/>
    </source>
</evidence>
<dbReference type="InterPro" id="IPR038577">
    <property type="entry name" value="GT10-like_C_sf"/>
</dbReference>
<protein>
    <recommendedName>
        <fullName evidence="12">Fucosyltransferase</fullName>
        <ecNumber evidence="12">2.4.1.-</ecNumber>
    </recommendedName>
</protein>
<evidence type="ECO:0000256" key="9">
    <source>
        <dbReference type="ARBA" id="ARBA00023034"/>
    </source>
</evidence>
<dbReference type="FunFam" id="3.40.50.11660:FF:000004">
    <property type="entry name" value="Glycoprotein 3-alpha-L-fucosyltransferase A"/>
    <property type="match status" value="1"/>
</dbReference>
<comment type="subcellular location">
    <subcellularLocation>
        <location evidence="1 12">Golgi apparatus</location>
        <location evidence="1 12">Golgi stack membrane</location>
        <topology evidence="1 12">Single-pass type II membrane protein</topology>
    </subcellularLocation>
</comment>
<evidence type="ECO:0000256" key="4">
    <source>
        <dbReference type="ARBA" id="ARBA00022676"/>
    </source>
</evidence>
<proteinExistence type="inferred from homology"/>